<evidence type="ECO:0000259" key="1">
    <source>
        <dbReference type="Pfam" id="PF00583"/>
    </source>
</evidence>
<dbReference type="InterPro" id="IPR000182">
    <property type="entry name" value="GNAT_dom"/>
</dbReference>
<dbReference type="GO" id="GO:0016747">
    <property type="term" value="F:acyltransferase activity, transferring groups other than amino-acyl groups"/>
    <property type="evidence" value="ECO:0007669"/>
    <property type="project" value="InterPro"/>
</dbReference>
<protein>
    <recommendedName>
        <fullName evidence="1">N-acetyltransferase domain-containing protein</fullName>
    </recommendedName>
</protein>
<gene>
    <name evidence="2" type="ORF">D641_0103755</name>
</gene>
<dbReference type="EMBL" id="AORC01000004">
    <property type="protein sequence ID" value="EYT50566.1"/>
    <property type="molecule type" value="Genomic_DNA"/>
</dbReference>
<dbReference type="Gene3D" id="3.40.630.30">
    <property type="match status" value="1"/>
</dbReference>
<sequence>MWLGFEGSELVSAGAYSQAGERQDSEDEFVIDYVSCAYEWRGRHLGDQCMGQLLADISDRTDYREGVGLFAYVHEENDSSKKLFQRFGFECESIQRVPIREGSGKKRLGSNYGRWVAQL</sequence>
<proteinExistence type="predicted"/>
<reference evidence="2 3" key="1">
    <citation type="journal article" date="2013" name="Genome Announc.">
        <title>Draft genome sequence of an Actinobacterium, Brachybacterium muris strain UCD-AY4.</title>
        <authorList>
            <person name="Lo J.R."/>
            <person name="Lang J.M."/>
            <person name="Darling A.E."/>
            <person name="Eisen J.A."/>
            <person name="Coil D.A."/>
        </authorList>
    </citation>
    <scope>NUCLEOTIDE SEQUENCE [LARGE SCALE GENOMIC DNA]</scope>
    <source>
        <strain evidence="2 3">UCD-AY4</strain>
    </source>
</reference>
<dbReference type="AlphaFoldDB" id="A0A022KXF8"/>
<evidence type="ECO:0000313" key="3">
    <source>
        <dbReference type="Proteomes" id="UP000019754"/>
    </source>
</evidence>
<feature type="domain" description="N-acetyltransferase" evidence="1">
    <location>
        <begin position="2"/>
        <end position="89"/>
    </location>
</feature>
<dbReference type="HOGENOM" id="CLU_2056872_0_0_11"/>
<evidence type="ECO:0000313" key="2">
    <source>
        <dbReference type="EMBL" id="EYT50566.1"/>
    </source>
</evidence>
<dbReference type="Pfam" id="PF00583">
    <property type="entry name" value="Acetyltransf_1"/>
    <property type="match status" value="1"/>
</dbReference>
<name>A0A022KXF8_9MICO</name>
<dbReference type="SUPFAM" id="SSF55729">
    <property type="entry name" value="Acyl-CoA N-acyltransferases (Nat)"/>
    <property type="match status" value="1"/>
</dbReference>
<comment type="caution">
    <text evidence="2">The sequence shown here is derived from an EMBL/GenBank/DDBJ whole genome shotgun (WGS) entry which is preliminary data.</text>
</comment>
<accession>A0A022KXF8</accession>
<keyword evidence="3" id="KW-1185">Reference proteome</keyword>
<dbReference type="Proteomes" id="UP000019754">
    <property type="component" value="Unassembled WGS sequence"/>
</dbReference>
<dbReference type="InterPro" id="IPR016181">
    <property type="entry name" value="Acyl_CoA_acyltransferase"/>
</dbReference>
<organism evidence="2 3">
    <name type="scientific">Brachybacterium muris UCD-AY4</name>
    <dbReference type="NCBI Taxonomy" id="1249481"/>
    <lineage>
        <taxon>Bacteria</taxon>
        <taxon>Bacillati</taxon>
        <taxon>Actinomycetota</taxon>
        <taxon>Actinomycetes</taxon>
        <taxon>Micrococcales</taxon>
        <taxon>Dermabacteraceae</taxon>
        <taxon>Brachybacterium</taxon>
    </lineage>
</organism>